<dbReference type="GO" id="GO:0042151">
    <property type="term" value="C:nematocyst"/>
    <property type="evidence" value="ECO:0007669"/>
    <property type="project" value="UniProtKB-SubCell"/>
</dbReference>
<name>A0A3Q1FX06_9TELE</name>
<evidence type="ECO:0000256" key="2">
    <source>
        <dbReference type="ARBA" id="ARBA00004532"/>
    </source>
</evidence>
<evidence type="ECO:0000256" key="3">
    <source>
        <dbReference type="ARBA" id="ARBA00022537"/>
    </source>
</evidence>
<dbReference type="InterPro" id="IPR009104">
    <property type="entry name" value="Anemon_actinoporin-like"/>
</dbReference>
<dbReference type="GO" id="GO:0015267">
    <property type="term" value="F:channel activity"/>
    <property type="evidence" value="ECO:0007669"/>
    <property type="project" value="InterPro"/>
</dbReference>
<dbReference type="GO" id="GO:0044218">
    <property type="term" value="C:other organism cell membrane"/>
    <property type="evidence" value="ECO:0007669"/>
    <property type="project" value="UniProtKB-KW"/>
</dbReference>
<evidence type="ECO:0000256" key="4">
    <source>
        <dbReference type="ARBA" id="ARBA00023298"/>
    </source>
</evidence>
<dbReference type="GO" id="GO:0051715">
    <property type="term" value="P:cytolysis in another organism"/>
    <property type="evidence" value="ECO:0007669"/>
    <property type="project" value="InterPro"/>
</dbReference>
<evidence type="ECO:0000313" key="6">
    <source>
        <dbReference type="Ensembl" id="ENSAPOP00000020152.1"/>
    </source>
</evidence>
<keyword evidence="4" id="KW-1053">Target membrane</keyword>
<sequence>MEKCIYVYINIYTYSYSFHLPLVHHSDYFGCYQNTLPSTIGPSEEGSALFTKTPDTACGAVGVFTFELYNQSTKTVDKKMAVMFSNPYSFDFFYNLYAVGLFDKNQLCEYSLYHKMYYNAGKEFVRHRAGYPLTYEGDGLIISASMTDTYEPELDVIIRSIDG</sequence>
<dbReference type="GeneTree" id="ENSGT00940000165500"/>
<dbReference type="Gene3D" id="2.60.270.20">
    <property type="entry name" value="Cytolysin/lectin"/>
    <property type="match status" value="1"/>
</dbReference>
<dbReference type="AlphaFoldDB" id="A0A3Q1FX06"/>
<dbReference type="SUPFAM" id="SSF63724">
    <property type="entry name" value="Cytolysin/lectin"/>
    <property type="match status" value="1"/>
</dbReference>
<dbReference type="GO" id="GO:0006812">
    <property type="term" value="P:monoatomic cation transport"/>
    <property type="evidence" value="ECO:0007669"/>
    <property type="project" value="InterPro"/>
</dbReference>
<accession>A0A3Q1FX06</accession>
<dbReference type="InterPro" id="IPR015926">
    <property type="entry name" value="Cytolysin/lectin"/>
</dbReference>
<dbReference type="PANTHER" id="PTHR40388:SF2">
    <property type="entry name" value="ACTINOPORIN-LIKE PROTEIN"/>
    <property type="match status" value="1"/>
</dbReference>
<keyword evidence="7" id="KW-1185">Reference proteome</keyword>
<keyword evidence="4" id="KW-0472">Membrane</keyword>
<dbReference type="GO" id="GO:0046931">
    <property type="term" value="P:pore complex assembly"/>
    <property type="evidence" value="ECO:0007669"/>
    <property type="project" value="InterPro"/>
</dbReference>
<evidence type="ECO:0000256" key="1">
    <source>
        <dbReference type="ARBA" id="ARBA00004175"/>
    </source>
</evidence>
<keyword evidence="5" id="KW-0166">Nematocyst</keyword>
<reference evidence="6" key="1">
    <citation type="submission" date="2025-08" db="UniProtKB">
        <authorList>
            <consortium name="Ensembl"/>
        </authorList>
    </citation>
    <scope>IDENTIFICATION</scope>
</reference>
<proteinExistence type="predicted"/>
<organism evidence="6 7">
    <name type="scientific">Acanthochromis polyacanthus</name>
    <name type="common">spiny chromis</name>
    <dbReference type="NCBI Taxonomy" id="80966"/>
    <lineage>
        <taxon>Eukaryota</taxon>
        <taxon>Metazoa</taxon>
        <taxon>Chordata</taxon>
        <taxon>Craniata</taxon>
        <taxon>Vertebrata</taxon>
        <taxon>Euteleostomi</taxon>
        <taxon>Actinopterygii</taxon>
        <taxon>Neopterygii</taxon>
        <taxon>Teleostei</taxon>
        <taxon>Neoteleostei</taxon>
        <taxon>Acanthomorphata</taxon>
        <taxon>Ovalentaria</taxon>
        <taxon>Pomacentridae</taxon>
        <taxon>Acanthochromis</taxon>
    </lineage>
</organism>
<evidence type="ECO:0000256" key="5">
    <source>
        <dbReference type="ARBA" id="ARBA00023331"/>
    </source>
</evidence>
<keyword evidence="3" id="KW-1052">Target cell membrane</keyword>
<dbReference type="GO" id="GO:0046930">
    <property type="term" value="C:pore complex"/>
    <property type="evidence" value="ECO:0007669"/>
    <property type="project" value="InterPro"/>
</dbReference>
<dbReference type="InParanoid" id="A0A3Q1FX06"/>
<dbReference type="Proteomes" id="UP000257200">
    <property type="component" value="Unplaced"/>
</dbReference>
<dbReference type="PANTHER" id="PTHR40388">
    <property type="entry name" value="BRYOPORIN"/>
    <property type="match status" value="1"/>
</dbReference>
<evidence type="ECO:0000313" key="7">
    <source>
        <dbReference type="Proteomes" id="UP000257200"/>
    </source>
</evidence>
<dbReference type="Pfam" id="PF06369">
    <property type="entry name" value="Anemone_cytotox"/>
    <property type="match status" value="1"/>
</dbReference>
<dbReference type="InterPro" id="IPR050677">
    <property type="entry name" value="Actinoporin_PFT"/>
</dbReference>
<dbReference type="Ensembl" id="ENSAPOT00000035141.1">
    <property type="protein sequence ID" value="ENSAPOP00000020152.1"/>
    <property type="gene ID" value="ENSAPOG00000023683.1"/>
</dbReference>
<comment type="subcellular location">
    <subcellularLocation>
        <location evidence="2">Nematocyst</location>
    </subcellularLocation>
    <subcellularLocation>
        <location evidence="1">Target cell membrane</location>
    </subcellularLocation>
</comment>
<protein>
    <submittedName>
        <fullName evidence="6">Uncharacterized protein</fullName>
    </submittedName>
</protein>
<reference evidence="6" key="2">
    <citation type="submission" date="2025-09" db="UniProtKB">
        <authorList>
            <consortium name="Ensembl"/>
        </authorList>
    </citation>
    <scope>IDENTIFICATION</scope>
</reference>